<sequence length="32" mass="3657">MLYRLVESKVGFLNDGLISGLLRLGFVFIEEK</sequence>
<dbReference type="Proteomes" id="UP000254626">
    <property type="component" value="Unassembled WGS sequence"/>
</dbReference>
<reference evidence="1 2" key="1">
    <citation type="submission" date="2018-06" db="EMBL/GenBank/DDBJ databases">
        <authorList>
            <consortium name="Pathogen Informatics"/>
            <person name="Doyle S."/>
        </authorList>
    </citation>
    <scope>NUCLEOTIDE SEQUENCE [LARGE SCALE GENOMIC DNA]</scope>
    <source>
        <strain evidence="1 2">NCTC11327</strain>
    </source>
</reference>
<dbReference type="EMBL" id="UHIP01000002">
    <property type="protein sequence ID" value="SUQ26803.1"/>
    <property type="molecule type" value="Genomic_DNA"/>
</dbReference>
<evidence type="ECO:0000313" key="1">
    <source>
        <dbReference type="EMBL" id="SUQ26803.1"/>
    </source>
</evidence>
<gene>
    <name evidence="1" type="ORF">NCTC11327_03667</name>
</gene>
<comment type="caution">
    <text evidence="1">The sequence shown here is derived from an EMBL/GenBank/DDBJ whole genome shotgun (WGS) entry which is preliminary data.</text>
</comment>
<evidence type="ECO:0000313" key="2">
    <source>
        <dbReference type="Proteomes" id="UP000254626"/>
    </source>
</evidence>
<name>A0AAX2LUA1_VIBFL</name>
<dbReference type="AlphaFoldDB" id="A0AAX2LUA1"/>
<proteinExistence type="predicted"/>
<organism evidence="1 2">
    <name type="scientific">Vibrio fluvialis</name>
    <dbReference type="NCBI Taxonomy" id="676"/>
    <lineage>
        <taxon>Bacteria</taxon>
        <taxon>Pseudomonadati</taxon>
        <taxon>Pseudomonadota</taxon>
        <taxon>Gammaproteobacteria</taxon>
        <taxon>Vibrionales</taxon>
        <taxon>Vibrionaceae</taxon>
        <taxon>Vibrio</taxon>
    </lineage>
</organism>
<accession>A0AAX2LUA1</accession>
<protein>
    <submittedName>
        <fullName evidence="1">Uncharacterized protein</fullName>
    </submittedName>
</protein>